<comment type="caution">
    <text evidence="3">The sequence shown here is derived from an EMBL/GenBank/DDBJ whole genome shotgun (WGS) entry which is preliminary data.</text>
</comment>
<organism evidence="3 4">
    <name type="scientific">Eisenbergiella massiliensis</name>
    <dbReference type="NCBI Taxonomy" id="1720294"/>
    <lineage>
        <taxon>Bacteria</taxon>
        <taxon>Bacillati</taxon>
        <taxon>Bacillota</taxon>
        <taxon>Clostridia</taxon>
        <taxon>Lachnospirales</taxon>
        <taxon>Lachnospiraceae</taxon>
        <taxon>Eisenbergiella</taxon>
    </lineage>
</organism>
<dbReference type="Pfam" id="PF12010">
    <property type="entry name" value="DUF3502"/>
    <property type="match status" value="1"/>
</dbReference>
<evidence type="ECO:0000256" key="1">
    <source>
        <dbReference type="SAM" id="MobiDB-lite"/>
    </source>
</evidence>
<dbReference type="Gene3D" id="3.40.190.10">
    <property type="entry name" value="Periplasmic binding protein-like II"/>
    <property type="match status" value="2"/>
</dbReference>
<name>A0A3E3IDA0_9FIRM</name>
<dbReference type="PANTHER" id="PTHR43649">
    <property type="entry name" value="ARABINOSE-BINDING PROTEIN-RELATED"/>
    <property type="match status" value="1"/>
</dbReference>
<dbReference type="AlphaFoldDB" id="A0A3E3IDA0"/>
<evidence type="ECO:0000259" key="2">
    <source>
        <dbReference type="Pfam" id="PF12010"/>
    </source>
</evidence>
<evidence type="ECO:0000313" key="4">
    <source>
        <dbReference type="Proteomes" id="UP000260812"/>
    </source>
</evidence>
<dbReference type="SUPFAM" id="SSF53850">
    <property type="entry name" value="Periplasmic binding protein-like II"/>
    <property type="match status" value="1"/>
</dbReference>
<proteinExistence type="predicted"/>
<evidence type="ECO:0000313" key="3">
    <source>
        <dbReference type="EMBL" id="RGE65055.1"/>
    </source>
</evidence>
<dbReference type="InterPro" id="IPR050490">
    <property type="entry name" value="Bact_solute-bd_prot1"/>
</dbReference>
<dbReference type="EMBL" id="QVLV01000001">
    <property type="protein sequence ID" value="RGE65055.1"/>
    <property type="molecule type" value="Genomic_DNA"/>
</dbReference>
<protein>
    <submittedName>
        <fullName evidence="3">DUF3502 domain-containing protein</fullName>
    </submittedName>
</protein>
<reference evidence="3" key="1">
    <citation type="submission" date="2018-08" db="EMBL/GenBank/DDBJ databases">
        <title>A genome reference for cultivated species of the human gut microbiota.</title>
        <authorList>
            <person name="Zou Y."/>
            <person name="Xue W."/>
            <person name="Luo G."/>
        </authorList>
    </citation>
    <scope>NUCLEOTIDE SEQUENCE [LARGE SCALE GENOMIC DNA]</scope>
    <source>
        <strain evidence="3">TF05-5AC</strain>
    </source>
</reference>
<keyword evidence="4" id="KW-1185">Reference proteome</keyword>
<dbReference type="InterPro" id="IPR022627">
    <property type="entry name" value="DUF3502"/>
</dbReference>
<dbReference type="Proteomes" id="UP000260812">
    <property type="component" value="Unassembled WGS sequence"/>
</dbReference>
<feature type="domain" description="DUF3502" evidence="2">
    <location>
        <begin position="471"/>
        <end position="536"/>
    </location>
</feature>
<sequence length="544" mass="59707">MNFAILTLQTQNNLKTGGIGMKKLLSLLLSICMAASILVGCGAQKMENPGNTANDKLAETESITDEVREEKEAGEPEKVVVRMVCLGTVPSDLKLVEDAINKISVPEINVQVELEAISIANYDNQLAMDMTSGEQVDVFYATNYNSLVSNKQLLDITDYIGQYGQGLVEQTTAEWLKATSVGGRIYAVPVINGKAMTCTVAMRTDILEKYNLTPELTLGKDINDSDMQKNLEELNYVFEIVKENEPDMITLFYPVATAGFTGLINYDSLTDGNGVLMGEEGWNVVDLYETDEYYQMLELARKWYNAGYIKSDAATDKESEASYMSAGRLFASVSYSEVGLDAQYKASTGYDYTCVKIKTPLLTSSSLSGMIWGVSSTTKVPEASVKFLDLAYTNKDVANLMCYGVQDVHWILNDDGTVSYPEGIDNTNSPYPSSTYWAMPNSLVGNPLEGNPSDYNEILAENNKTAPVSRALGFTFDQSNVTTQCAAVSAVLDEYLPGFKTGSLDLEQNYSNFIEKLKAAGMDDIIAEKQKQLDAWCTENGINK</sequence>
<dbReference type="PANTHER" id="PTHR43649:SF17">
    <property type="entry name" value="ABC TRANSPORTER SOLUTE BINDING PROTEIN-SUGAR TRANSPORT"/>
    <property type="match status" value="1"/>
</dbReference>
<accession>A0A3E3IDA0</accession>
<feature type="region of interest" description="Disordered" evidence="1">
    <location>
        <begin position="49"/>
        <end position="72"/>
    </location>
</feature>
<gene>
    <name evidence="3" type="ORF">DXC51_01645</name>
</gene>